<organism evidence="2 3">
    <name type="scientific">Fusarium ambrosium</name>
    <dbReference type="NCBI Taxonomy" id="131363"/>
    <lineage>
        <taxon>Eukaryota</taxon>
        <taxon>Fungi</taxon>
        <taxon>Dikarya</taxon>
        <taxon>Ascomycota</taxon>
        <taxon>Pezizomycotina</taxon>
        <taxon>Sordariomycetes</taxon>
        <taxon>Hypocreomycetidae</taxon>
        <taxon>Hypocreales</taxon>
        <taxon>Nectriaceae</taxon>
        <taxon>Fusarium</taxon>
        <taxon>Fusarium solani species complex</taxon>
    </lineage>
</organism>
<evidence type="ECO:0000256" key="1">
    <source>
        <dbReference type="SAM" id="MobiDB-lite"/>
    </source>
</evidence>
<keyword evidence="3" id="KW-1185">Reference proteome</keyword>
<reference evidence="2 3" key="1">
    <citation type="submission" date="2017-06" db="EMBL/GenBank/DDBJ databases">
        <title>Cmopartive genomic analysis of Ambrosia Fusariam Clade fungi.</title>
        <authorList>
            <person name="Stajich J.E."/>
            <person name="Carrillo J."/>
            <person name="Kijimoto T."/>
            <person name="Eskalen A."/>
            <person name="O'Donnell K."/>
            <person name="Kasson M."/>
        </authorList>
    </citation>
    <scope>NUCLEOTIDE SEQUENCE [LARGE SCALE GENOMIC DNA]</scope>
    <source>
        <strain evidence="2 3">NRRL 20438</strain>
    </source>
</reference>
<name>A0A428U822_9HYPO</name>
<comment type="caution">
    <text evidence="2">The sequence shown here is derived from an EMBL/GenBank/DDBJ whole genome shotgun (WGS) entry which is preliminary data.</text>
</comment>
<gene>
    <name evidence="2" type="ORF">CDV31_007244</name>
</gene>
<accession>A0A428U822</accession>
<proteinExistence type="predicted"/>
<evidence type="ECO:0000313" key="2">
    <source>
        <dbReference type="EMBL" id="RSM10368.1"/>
    </source>
</evidence>
<feature type="region of interest" description="Disordered" evidence="1">
    <location>
        <begin position="1"/>
        <end position="82"/>
    </location>
</feature>
<protein>
    <submittedName>
        <fullName evidence="2">Uncharacterized protein</fullName>
    </submittedName>
</protein>
<sequence length="188" mass="20849">MAPELPREQDTRRRAPPKRRLSAHDQEPDGISNKRARVEDDSSQSQYTSSTYSASSTHPSHARRATTTAPSEENLAGTWQFPASNTPTLTVVERAAILSARLPFSTHRQFSILDTSFGATCQTNFCAQIEGFEGMWVAKLSYRDLFDELVRHVLGEDNTRRLCLIAVGEEPSQVMGGAPGWFSAPRPL</sequence>
<evidence type="ECO:0000313" key="3">
    <source>
        <dbReference type="Proteomes" id="UP000288429"/>
    </source>
</evidence>
<dbReference type="EMBL" id="NIZV01000087">
    <property type="protein sequence ID" value="RSM10368.1"/>
    <property type="molecule type" value="Genomic_DNA"/>
</dbReference>
<feature type="compositionally biased region" description="Basic and acidic residues" evidence="1">
    <location>
        <begin position="1"/>
        <end position="13"/>
    </location>
</feature>
<dbReference type="AlphaFoldDB" id="A0A428U822"/>
<feature type="compositionally biased region" description="Low complexity" evidence="1">
    <location>
        <begin position="43"/>
        <end position="59"/>
    </location>
</feature>
<dbReference type="Proteomes" id="UP000288429">
    <property type="component" value="Unassembled WGS sequence"/>
</dbReference>